<dbReference type="EMBL" id="LAVV01001870">
    <property type="protein sequence ID" value="KNZ63250.1"/>
    <property type="molecule type" value="Genomic_DNA"/>
</dbReference>
<evidence type="ECO:0000313" key="1">
    <source>
        <dbReference type="EMBL" id="KNZ63250.1"/>
    </source>
</evidence>
<dbReference type="Proteomes" id="UP000037035">
    <property type="component" value="Unassembled WGS sequence"/>
</dbReference>
<dbReference type="VEuPathDB" id="FungiDB:VP01_11684g1"/>
<dbReference type="STRING" id="27349.A0A0L6VST4"/>
<reference evidence="1 2" key="1">
    <citation type="submission" date="2015-08" db="EMBL/GenBank/DDBJ databases">
        <title>Next Generation Sequencing and Analysis of the Genome of Puccinia sorghi L Schw, the Causal Agent of Maize Common Rust.</title>
        <authorList>
            <person name="Rochi L."/>
            <person name="Burguener G."/>
            <person name="Darino M."/>
            <person name="Turjanski A."/>
            <person name="Kreff E."/>
            <person name="Dieguez M.J."/>
            <person name="Sacco F."/>
        </authorList>
    </citation>
    <scope>NUCLEOTIDE SEQUENCE [LARGE SCALE GENOMIC DNA]</scope>
    <source>
        <strain evidence="1 2">RO10H11247</strain>
    </source>
</reference>
<protein>
    <recommendedName>
        <fullName evidence="3">HAT C-terminal dimerisation domain-containing protein</fullName>
    </recommendedName>
</protein>
<comment type="caution">
    <text evidence="1">The sequence shown here is derived from an EMBL/GenBank/DDBJ whole genome shotgun (WGS) entry which is preliminary data.</text>
</comment>
<feature type="non-terminal residue" evidence="1">
    <location>
        <position position="140"/>
    </location>
</feature>
<keyword evidence="2" id="KW-1185">Reference proteome</keyword>
<organism evidence="1 2">
    <name type="scientific">Puccinia sorghi</name>
    <dbReference type="NCBI Taxonomy" id="27349"/>
    <lineage>
        <taxon>Eukaryota</taxon>
        <taxon>Fungi</taxon>
        <taxon>Dikarya</taxon>
        <taxon>Basidiomycota</taxon>
        <taxon>Pucciniomycotina</taxon>
        <taxon>Pucciniomycetes</taxon>
        <taxon>Pucciniales</taxon>
        <taxon>Pucciniaceae</taxon>
        <taxon>Puccinia</taxon>
    </lineage>
</organism>
<sequence>GIYKGVEAGDNPPVGKPLASPRGALDILILRNTSRKHSKAYSESKVKTLVMDVKNQWISTYLILNRALELMNVCKLFCNCSEASRYSLTEVEWEKFCSSSAKMPRLWGLSTRTGVSLANLTIPQTTISQTLFLINSRSAR</sequence>
<evidence type="ECO:0008006" key="3">
    <source>
        <dbReference type="Google" id="ProtNLM"/>
    </source>
</evidence>
<dbReference type="AlphaFoldDB" id="A0A0L6VST4"/>
<accession>A0A0L6VST4</accession>
<gene>
    <name evidence="1" type="ORF">VP01_11684g1</name>
</gene>
<feature type="non-terminal residue" evidence="1">
    <location>
        <position position="1"/>
    </location>
</feature>
<name>A0A0L6VST4_9BASI</name>
<evidence type="ECO:0000313" key="2">
    <source>
        <dbReference type="Proteomes" id="UP000037035"/>
    </source>
</evidence>
<proteinExistence type="predicted"/>